<reference evidence="3" key="1">
    <citation type="submission" date="2021-07" db="EMBL/GenBank/DDBJ databases">
        <authorList>
            <person name="Catto M.A."/>
            <person name="Jacobson A."/>
            <person name="Kennedy G."/>
            <person name="Labadie P."/>
            <person name="Hunt B.G."/>
            <person name="Srinivasan R."/>
        </authorList>
    </citation>
    <scope>NUCLEOTIDE SEQUENCE</scope>
    <source>
        <strain evidence="3">PL_HMW_Pooled</strain>
        <tissue evidence="3">Head</tissue>
    </source>
</reference>
<evidence type="ECO:0000256" key="1">
    <source>
        <dbReference type="SAM" id="MobiDB-lite"/>
    </source>
</evidence>
<comment type="caution">
    <text evidence="3">The sequence shown here is derived from an EMBL/GenBank/DDBJ whole genome shotgun (WGS) entry which is preliminary data.</text>
</comment>
<feature type="compositionally biased region" description="Basic residues" evidence="1">
    <location>
        <begin position="68"/>
        <end position="77"/>
    </location>
</feature>
<dbReference type="AlphaFoldDB" id="A0AAE1HMJ5"/>
<keyword evidence="4" id="KW-1185">Reference proteome</keyword>
<evidence type="ECO:0000313" key="4">
    <source>
        <dbReference type="Proteomes" id="UP001219518"/>
    </source>
</evidence>
<accession>A0AAE1HMJ5</accession>
<evidence type="ECO:0000259" key="2">
    <source>
        <dbReference type="Pfam" id="PF21056"/>
    </source>
</evidence>
<sequence length="604" mass="70950">MVKHETWERKKYAKSSRFLRKMIPDAEKRISEFSYNTDFKKYRKRKIKEEVEIVSPKKQRPEKEQWKGKKNKSKRPPGGHYSEKLSVPHGEKILHRDLTLMKATAPIKEVVNGVLSDNRVPINVRARLTSLFVFSLVDPRDTPRESLQEYGIAAEMDVSMERDSDGSDLSDDFVKRPKFETSQSHKKNDNSATQSLSCDDKRVFICQFCQATFSAFNLWKEKEDEDKFSYYSARRGQQNSSDKHFYCQHDGSAKLHSQRKTSRCNNKGRIKVGHQCIAKIIARVNEAMSRFIDEKLAEKIPATVVYDLTKDRFLPKNCPNVQDTKASILTKKWILERGRRKRMARRLHKNDMKAVYMMATQLMESDDSSILLYKPFRNEVVCGPPEIDNLPDSYELFMFAFQTERQREVMNRHCGKILIVDETHGTNQYRYSLLSAMVVDNNRRGWPIAHLITSQSDGPTFTFFFSALKSRLDSEENLRKKAPNDLFDTILSEMKVLINTENENEFNTLKDAFREKYKENESAKKFLDYLESHYFNSKKWAMCYRNFPHAEVNTTGHIESFHSRLKKTYLKRKVNKRLDDLINILFDVEWEDHMTRTREARTGF</sequence>
<protein>
    <submittedName>
        <fullName evidence="3">Acyl-[acyl-carrier-protein]--UDP-N-acetylglucosamine O-acyltransferase</fullName>
    </submittedName>
</protein>
<dbReference type="InterPro" id="IPR048324">
    <property type="entry name" value="ZSWIM1-3_RNaseH-like"/>
</dbReference>
<dbReference type="Pfam" id="PF21056">
    <property type="entry name" value="ZSWIM1-3_RNaseH-like"/>
    <property type="match status" value="1"/>
</dbReference>
<feature type="domain" description="ZSWIM1/3 RNaseH-like" evidence="2">
    <location>
        <begin position="397"/>
        <end position="470"/>
    </location>
</feature>
<evidence type="ECO:0000313" key="3">
    <source>
        <dbReference type="EMBL" id="KAK3924101.1"/>
    </source>
</evidence>
<dbReference type="PANTHER" id="PTHR33977:SF1">
    <property type="entry name" value="ZINC ION BINDING PROTEIN"/>
    <property type="match status" value="1"/>
</dbReference>
<dbReference type="EMBL" id="JAHWGI010001161">
    <property type="protein sequence ID" value="KAK3924101.1"/>
    <property type="molecule type" value="Genomic_DNA"/>
</dbReference>
<dbReference type="PANTHER" id="PTHR33977">
    <property type="entry name" value="ZINC ION BINDING PROTEIN"/>
    <property type="match status" value="1"/>
</dbReference>
<proteinExistence type="predicted"/>
<reference evidence="3" key="2">
    <citation type="journal article" date="2023" name="BMC Genomics">
        <title>Pest status, molecular evolution, and epigenetic factors derived from the genome assembly of Frankliniella fusca, a thysanopteran phytovirus vector.</title>
        <authorList>
            <person name="Catto M.A."/>
            <person name="Labadie P.E."/>
            <person name="Jacobson A.L."/>
            <person name="Kennedy G.G."/>
            <person name="Srinivasan R."/>
            <person name="Hunt B.G."/>
        </authorList>
    </citation>
    <scope>NUCLEOTIDE SEQUENCE</scope>
    <source>
        <strain evidence="3">PL_HMW_Pooled</strain>
    </source>
</reference>
<name>A0AAE1HMJ5_9NEOP</name>
<dbReference type="Proteomes" id="UP001219518">
    <property type="component" value="Unassembled WGS sequence"/>
</dbReference>
<feature type="region of interest" description="Disordered" evidence="1">
    <location>
        <begin position="53"/>
        <end position="85"/>
    </location>
</feature>
<organism evidence="3 4">
    <name type="scientific">Frankliniella fusca</name>
    <dbReference type="NCBI Taxonomy" id="407009"/>
    <lineage>
        <taxon>Eukaryota</taxon>
        <taxon>Metazoa</taxon>
        <taxon>Ecdysozoa</taxon>
        <taxon>Arthropoda</taxon>
        <taxon>Hexapoda</taxon>
        <taxon>Insecta</taxon>
        <taxon>Pterygota</taxon>
        <taxon>Neoptera</taxon>
        <taxon>Paraneoptera</taxon>
        <taxon>Thysanoptera</taxon>
        <taxon>Terebrantia</taxon>
        <taxon>Thripoidea</taxon>
        <taxon>Thripidae</taxon>
        <taxon>Frankliniella</taxon>
    </lineage>
</organism>
<gene>
    <name evidence="3" type="ORF">KUF71_002431</name>
</gene>